<keyword evidence="2" id="KW-0255">Endonuclease</keyword>
<keyword evidence="2" id="KW-0378">Hydrolase</keyword>
<name>A0A1G7QBJ9_9SPHI</name>
<dbReference type="STRING" id="405671.SAMN05421827_102248"/>
<feature type="domain" description="Restriction endonuclease type II NgoFVII N-terminal" evidence="1">
    <location>
        <begin position="14"/>
        <end position="148"/>
    </location>
</feature>
<keyword evidence="2" id="KW-0540">Nuclease</keyword>
<organism evidence="2 3">
    <name type="scientific">Pedobacter terrae</name>
    <dbReference type="NCBI Taxonomy" id="405671"/>
    <lineage>
        <taxon>Bacteria</taxon>
        <taxon>Pseudomonadati</taxon>
        <taxon>Bacteroidota</taxon>
        <taxon>Sphingobacteriia</taxon>
        <taxon>Sphingobacteriales</taxon>
        <taxon>Sphingobacteriaceae</taxon>
        <taxon>Pedobacter</taxon>
    </lineage>
</organism>
<gene>
    <name evidence="2" type="ORF">SAMN05421827_102248</name>
</gene>
<accession>A0A1G7QBJ9</accession>
<evidence type="ECO:0000313" key="3">
    <source>
        <dbReference type="Proteomes" id="UP000199643"/>
    </source>
</evidence>
<dbReference type="GO" id="GO:0004519">
    <property type="term" value="F:endonuclease activity"/>
    <property type="evidence" value="ECO:0007669"/>
    <property type="project" value="UniProtKB-KW"/>
</dbReference>
<dbReference type="Gene3D" id="3.30.870.10">
    <property type="entry name" value="Endonuclease Chain A"/>
    <property type="match status" value="1"/>
</dbReference>
<dbReference type="OrthoDB" id="2557728at2"/>
<proteinExistence type="predicted"/>
<evidence type="ECO:0000259" key="1">
    <source>
        <dbReference type="Pfam" id="PF09565"/>
    </source>
</evidence>
<keyword evidence="3" id="KW-1185">Reference proteome</keyword>
<sequence>MIINNLTRHNHLFYLNQIFHSAKNIFIISPFITKNIQLINFGDFNYLQRVTIVTTLKPFDKDQYTKIAYFKELYCIFNQKSISLEILIDNSLHGKIFLGEYNDHSAKAIITSANFTDSGLRINNEWGILIEDLAEINKVKFGIVDKVKYKRLNEKSIDDFIKKIEEYPKPPLEKNPIELNLSLLFCPKENFFNIGKDITFWLKPIGVTENRVPLDSRFDEVDKDLHFSKIMPKGVKKGDLLICYAVGHQNILSIYRVNSEVRKTTLENDRWPYYVVGENLTPNYGREWSKQNITISNQKDLVLKQGQFNVTPTGKNSFGSLMRGGDKLRLTREFGLYLFNKISKIDYDLVKS</sequence>
<reference evidence="3" key="1">
    <citation type="submission" date="2016-10" db="EMBL/GenBank/DDBJ databases">
        <authorList>
            <person name="Varghese N."/>
            <person name="Submissions S."/>
        </authorList>
    </citation>
    <scope>NUCLEOTIDE SEQUENCE [LARGE SCALE GENOMIC DNA]</scope>
    <source>
        <strain evidence="3">DSM 17933</strain>
    </source>
</reference>
<dbReference type="EMBL" id="FNCH01000002">
    <property type="protein sequence ID" value="SDF95864.1"/>
    <property type="molecule type" value="Genomic_DNA"/>
</dbReference>
<dbReference type="Proteomes" id="UP000199643">
    <property type="component" value="Unassembled WGS sequence"/>
</dbReference>
<evidence type="ECO:0000313" key="2">
    <source>
        <dbReference type="EMBL" id="SDF95864.1"/>
    </source>
</evidence>
<dbReference type="RefSeq" id="WP_090497180.1">
    <property type="nucleotide sequence ID" value="NZ_FNCH01000002.1"/>
</dbReference>
<dbReference type="InterPro" id="IPR019065">
    <property type="entry name" value="RE_NgoFVII_N"/>
</dbReference>
<dbReference type="AlphaFoldDB" id="A0A1G7QBJ9"/>
<protein>
    <submittedName>
        <fullName evidence="2">NgoFVII restriction endonuclease</fullName>
    </submittedName>
</protein>
<dbReference type="Pfam" id="PF09565">
    <property type="entry name" value="RE_NgoFVII"/>
    <property type="match status" value="1"/>
</dbReference>